<protein>
    <submittedName>
        <fullName evidence="1">Uncharacterized protein</fullName>
    </submittedName>
</protein>
<proteinExistence type="predicted"/>
<dbReference type="Proteomes" id="UP001152519">
    <property type="component" value="Unassembled WGS sequence"/>
</dbReference>
<reference evidence="1" key="1">
    <citation type="submission" date="2021-05" db="EMBL/GenBank/DDBJ databases">
        <authorList>
            <person name="Arsene-Ploetze F."/>
        </authorList>
    </citation>
    <scope>NUCLEOTIDE SEQUENCE</scope>
    <source>
        <strain evidence="1">DSM 42138</strain>
    </source>
</reference>
<name>A0A9W4DY86_9ACTN</name>
<keyword evidence="2" id="KW-1185">Reference proteome</keyword>
<sequence>MDKRPRILYAPHVPELRREALTAGRLALIV</sequence>
<organism evidence="1 2">
    <name type="scientific">Actinacidiphila cocklensis</name>
    <dbReference type="NCBI Taxonomy" id="887465"/>
    <lineage>
        <taxon>Bacteria</taxon>
        <taxon>Bacillati</taxon>
        <taxon>Actinomycetota</taxon>
        <taxon>Actinomycetes</taxon>
        <taxon>Kitasatosporales</taxon>
        <taxon>Streptomycetaceae</taxon>
        <taxon>Actinacidiphila</taxon>
    </lineage>
</organism>
<accession>A0A9W4DY86</accession>
<gene>
    <name evidence="1" type="ORF">SCOCK_730020</name>
</gene>
<evidence type="ECO:0000313" key="1">
    <source>
        <dbReference type="EMBL" id="CAG6398693.1"/>
    </source>
</evidence>
<comment type="caution">
    <text evidence="1">The sequence shown here is derived from an EMBL/GenBank/DDBJ whole genome shotgun (WGS) entry which is preliminary data.</text>
</comment>
<evidence type="ECO:0000313" key="2">
    <source>
        <dbReference type="Proteomes" id="UP001152519"/>
    </source>
</evidence>
<dbReference type="AlphaFoldDB" id="A0A9W4DY86"/>
<dbReference type="EMBL" id="CAJSLV010000107">
    <property type="protein sequence ID" value="CAG6398693.1"/>
    <property type="molecule type" value="Genomic_DNA"/>
</dbReference>